<feature type="compositionally biased region" description="Basic and acidic residues" evidence="1">
    <location>
        <begin position="324"/>
        <end position="337"/>
    </location>
</feature>
<evidence type="ECO:0000256" key="2">
    <source>
        <dbReference type="SAM" id="SignalP"/>
    </source>
</evidence>
<feature type="region of interest" description="Disordered" evidence="1">
    <location>
        <begin position="112"/>
        <end position="160"/>
    </location>
</feature>
<accession>A0A182JFB3</accession>
<protein>
    <submittedName>
        <fullName evidence="3">Uncharacterized protein</fullName>
    </submittedName>
</protein>
<feature type="compositionally biased region" description="Basic and acidic residues" evidence="1">
    <location>
        <begin position="290"/>
        <end position="311"/>
    </location>
</feature>
<name>A0A182JFB3_ANOAO</name>
<reference evidence="3" key="1">
    <citation type="submission" date="2022-08" db="UniProtKB">
        <authorList>
            <consortium name="EnsemblMetazoa"/>
        </authorList>
    </citation>
    <scope>IDENTIFICATION</scope>
    <source>
        <strain evidence="3">EBRO</strain>
    </source>
</reference>
<dbReference type="VEuPathDB" id="VectorBase:AATE017010"/>
<feature type="chain" id="PRO_5043590384" evidence="2">
    <location>
        <begin position="28"/>
        <end position="580"/>
    </location>
</feature>
<dbReference type="STRING" id="41427.A0A182JFB3"/>
<feature type="signal peptide" evidence="2">
    <location>
        <begin position="1"/>
        <end position="27"/>
    </location>
</feature>
<feature type="region of interest" description="Disordered" evidence="1">
    <location>
        <begin position="510"/>
        <end position="540"/>
    </location>
</feature>
<feature type="compositionally biased region" description="Basic and acidic residues" evidence="1">
    <location>
        <begin position="216"/>
        <end position="252"/>
    </location>
</feature>
<proteinExistence type="predicted"/>
<evidence type="ECO:0000313" key="3">
    <source>
        <dbReference type="EnsemblMetazoa" id="AATE017010-PA.1"/>
    </source>
</evidence>
<feature type="region of interest" description="Disordered" evidence="1">
    <location>
        <begin position="264"/>
        <end position="383"/>
    </location>
</feature>
<keyword evidence="2" id="KW-0732">Signal</keyword>
<feature type="region of interest" description="Disordered" evidence="1">
    <location>
        <begin position="176"/>
        <end position="252"/>
    </location>
</feature>
<evidence type="ECO:0000256" key="1">
    <source>
        <dbReference type="SAM" id="MobiDB-lite"/>
    </source>
</evidence>
<feature type="compositionally biased region" description="Basic and acidic residues" evidence="1">
    <location>
        <begin position="176"/>
        <end position="186"/>
    </location>
</feature>
<feature type="compositionally biased region" description="Acidic residues" evidence="1">
    <location>
        <begin position="312"/>
        <end position="323"/>
    </location>
</feature>
<feature type="compositionally biased region" description="Basic residues" evidence="1">
    <location>
        <begin position="350"/>
        <end position="366"/>
    </location>
</feature>
<organism evidence="3">
    <name type="scientific">Anopheles atroparvus</name>
    <name type="common">European mosquito</name>
    <dbReference type="NCBI Taxonomy" id="41427"/>
    <lineage>
        <taxon>Eukaryota</taxon>
        <taxon>Metazoa</taxon>
        <taxon>Ecdysozoa</taxon>
        <taxon>Arthropoda</taxon>
        <taxon>Hexapoda</taxon>
        <taxon>Insecta</taxon>
        <taxon>Pterygota</taxon>
        <taxon>Neoptera</taxon>
        <taxon>Endopterygota</taxon>
        <taxon>Diptera</taxon>
        <taxon>Nematocera</taxon>
        <taxon>Culicoidea</taxon>
        <taxon>Culicidae</taxon>
        <taxon>Anophelinae</taxon>
        <taxon>Anopheles</taxon>
    </lineage>
</organism>
<feature type="compositionally biased region" description="Acidic residues" evidence="1">
    <location>
        <begin position="194"/>
        <end position="215"/>
    </location>
</feature>
<feature type="compositionally biased region" description="Polar residues" evidence="1">
    <location>
        <begin position="516"/>
        <end position="528"/>
    </location>
</feature>
<dbReference type="EnsemblMetazoa" id="AATE017010-RA">
    <property type="protein sequence ID" value="AATE017010-PA.1"/>
    <property type="gene ID" value="AATE017010"/>
</dbReference>
<sequence>MAWSSGRAAPRSVRFVSVSMLLAVASGLLLPEEFEYESAPSFAADAIERDLLFDGRSWSFHGHDEPDGPGAYGGYYQSDVNLAALRPISATPPFTLDPSYISPAEVIPARAKRANRMGGRKRATSQRKREQHSYEELDDGEDSEKKNSEEAADAGEGGGIEDYAVRYDKFIAEHFDDVEQRREKSSPQRKAPAEDEEDVRAEGDNDDDDDGEETDGDYKFDRFDYSSSDDYERIKAESEEQSRRLAKDPRNCRTYEKDGMVCSVCHDPASDSASESCAYATEPHHRKYAYVKERNYDSKKPEATGGKADRELTDDDGEEDGEEHELSAESRPERQASGDDTPPTTTSVPRGRKAHPLRKPMLRSKPHQLATNGGGYRYQPPAVDLRSNRAISMKLRSAMADKGGQEGDNSQPADDPNIYVMDYSDQDDVARVLADFKSRDWSNCRKGKRTGDDGGLTCYQCQDAAGVNHEECMYVSESRQVATGIALPPSAVEEGKLRKRKKVVTVTNNRSAAIRDSSSLDPQPSTGDGSPPKEKQTVKRTVSFRSFVTGRGQPTFFPLAADANERVIHYEHHVSHEVPL</sequence>
<dbReference type="AlphaFoldDB" id="A0A182JFB3"/>
<feature type="compositionally biased region" description="Basic residues" evidence="1">
    <location>
        <begin position="112"/>
        <end position="126"/>
    </location>
</feature>